<evidence type="ECO:0000313" key="2">
    <source>
        <dbReference type="EMBL" id="KAF6764411.1"/>
    </source>
</evidence>
<name>A0A8H6IF67_9AGAR</name>
<feature type="region of interest" description="Disordered" evidence="1">
    <location>
        <begin position="115"/>
        <end position="140"/>
    </location>
</feature>
<gene>
    <name evidence="2" type="ORF">DFP72DRAFT_1040223</name>
</gene>
<dbReference type="AlphaFoldDB" id="A0A8H6IF67"/>
<feature type="compositionally biased region" description="Basic and acidic residues" evidence="1">
    <location>
        <begin position="14"/>
        <end position="37"/>
    </location>
</feature>
<accession>A0A8H6IF67</accession>
<dbReference type="EMBL" id="JACGCI010000004">
    <property type="protein sequence ID" value="KAF6764411.1"/>
    <property type="molecule type" value="Genomic_DNA"/>
</dbReference>
<feature type="region of interest" description="Disordered" evidence="1">
    <location>
        <begin position="932"/>
        <end position="951"/>
    </location>
</feature>
<sequence length="1136" mass="126758">MPGPKRSAQGGGACREKWAPNYSDVERSPSSHDRLHERDELFSVLRGRNKADLSQERYRYRRVDESSLALRWNDEESSSPALDDSRGVYSFPYRDRLWRDLASDLMFELWGPRKSRTRGRRRSPMLEREGSSRRGRAGNGLRSEGGCVALGLEIAFRPRRRLVAQEIERELVPRRKVVVRGCPLTTDTEVLTGEFPDQRAILLRILGAPARVKVSSVSYCCCCLKSSLLIWSACCSTSSASYLLPWPTSASSSYASVREPPGALYRGYNRRCLEEQGAELVVLWRSGRWLVHGAEVGAAMAATSHMWIEAGFWGSGGGRTGHDRWERGGLAVNAGGKGGGLICWSSSSHARAWRTREKKRKAASLSHILETPMFFGHLNSPSSTSPAACSSAIRRAQRLPGCQSVRASGRREHERILVRQAERCFISSVRRLASPSSRWGWAAGLTWYWGQEEMEAVDGIPVEFAAPALCINALLPLQGVHNLGISPLETINFAPSHPGKSQRLSRRRISMPPLPLSIPVLEAERDTNADSEREREDVPKPPRLLVAPRRLWTPSSSKEDKAGVSLGRERTSEERVDVVAGSSDLVADFHKLLGAKLKVLAQRMWQIALEARIKARYSVTTVQINPPLIYGIIRSISLLSKAIGPAERQGGTRTVFRRDATTTTVRKRWHAVMFLGSPVPLQSVTQNGEYIGSTRASFIDRAECDTTARFWSRDGSRGNWLARDSVFERGGLPARMKEILEYDNDRPVVLECLVEEDERAFRWCLRGRHLHGQLVHPIFPINGTPLIVKSAKLWVRVSLFRLGERLWSMRHSWRDAWTTDSRGRRGYGSIIPPLHMAAGCGRRFDLNDDVLRVHSRQDLLEQACTLRHSSSLAKPIVDAISLKLRLKAERLKDAIGIRVELITVEARGFDIGRSDFQIRFLPHFISRRRPPAAHALPAQMSAPDRHGPLRKRDRFKGWFKNLVTRSTTPSPSRSPAPSQIDVSRDQTPRPSLGTALRPGEGGNQPSSGDGNAIEDSTMSQDVHAASANPAPIPPEPDNSIDRQAREKAREVDSSPAYEPPGTGRKFYEGVKTTLRAIERATDVFTPLKSTAAALLVICEAIDAYGENREEFKRTAEEGRSNFLHHGILAEGRFARS</sequence>
<reference evidence="2 3" key="1">
    <citation type="submission" date="2020-07" db="EMBL/GenBank/DDBJ databases">
        <title>Comparative genomics of pyrophilous fungi reveals a link between fire events and developmental genes.</title>
        <authorList>
            <consortium name="DOE Joint Genome Institute"/>
            <person name="Steindorff A.S."/>
            <person name="Carver A."/>
            <person name="Calhoun S."/>
            <person name="Stillman K."/>
            <person name="Liu H."/>
            <person name="Lipzen A."/>
            <person name="Pangilinan J."/>
            <person name="Labutti K."/>
            <person name="Bruns T.D."/>
            <person name="Grigoriev I.V."/>
        </authorList>
    </citation>
    <scope>NUCLEOTIDE SEQUENCE [LARGE SCALE GENOMIC DNA]</scope>
    <source>
        <strain evidence="2 3">CBS 144469</strain>
    </source>
</reference>
<protein>
    <submittedName>
        <fullName evidence="2">Uncharacterized protein</fullName>
    </submittedName>
</protein>
<feature type="compositionally biased region" description="Low complexity" evidence="1">
    <location>
        <begin position="964"/>
        <end position="978"/>
    </location>
</feature>
<feature type="region of interest" description="Disordered" evidence="1">
    <location>
        <begin position="520"/>
        <end position="540"/>
    </location>
</feature>
<feature type="compositionally biased region" description="Polar residues" evidence="1">
    <location>
        <begin position="1003"/>
        <end position="1020"/>
    </location>
</feature>
<feature type="region of interest" description="Disordered" evidence="1">
    <location>
        <begin position="1"/>
        <end position="37"/>
    </location>
</feature>
<evidence type="ECO:0000313" key="3">
    <source>
        <dbReference type="Proteomes" id="UP000521943"/>
    </source>
</evidence>
<comment type="caution">
    <text evidence="2">The sequence shown here is derived from an EMBL/GenBank/DDBJ whole genome shotgun (WGS) entry which is preliminary data.</text>
</comment>
<feature type="compositionally biased region" description="Basic and acidic residues" evidence="1">
    <location>
        <begin position="1039"/>
        <end position="1052"/>
    </location>
</feature>
<keyword evidence="3" id="KW-1185">Reference proteome</keyword>
<proteinExistence type="predicted"/>
<feature type="compositionally biased region" description="Basic and acidic residues" evidence="1">
    <location>
        <begin position="522"/>
        <end position="540"/>
    </location>
</feature>
<organism evidence="2 3">
    <name type="scientific">Ephemerocybe angulata</name>
    <dbReference type="NCBI Taxonomy" id="980116"/>
    <lineage>
        <taxon>Eukaryota</taxon>
        <taxon>Fungi</taxon>
        <taxon>Dikarya</taxon>
        <taxon>Basidiomycota</taxon>
        <taxon>Agaricomycotina</taxon>
        <taxon>Agaricomycetes</taxon>
        <taxon>Agaricomycetidae</taxon>
        <taxon>Agaricales</taxon>
        <taxon>Agaricineae</taxon>
        <taxon>Psathyrellaceae</taxon>
        <taxon>Ephemerocybe</taxon>
    </lineage>
</organism>
<dbReference type="Proteomes" id="UP000521943">
    <property type="component" value="Unassembled WGS sequence"/>
</dbReference>
<feature type="region of interest" description="Disordered" evidence="1">
    <location>
        <begin position="962"/>
        <end position="1065"/>
    </location>
</feature>
<evidence type="ECO:0000256" key="1">
    <source>
        <dbReference type="SAM" id="MobiDB-lite"/>
    </source>
</evidence>